<keyword evidence="3" id="KW-1185">Reference proteome</keyword>
<comment type="caution">
    <text evidence="2">The sequence shown here is derived from an EMBL/GenBank/DDBJ whole genome shotgun (WGS) entry which is preliminary data.</text>
</comment>
<keyword evidence="1" id="KW-0812">Transmembrane</keyword>
<feature type="transmembrane region" description="Helical" evidence="1">
    <location>
        <begin position="12"/>
        <end position="33"/>
    </location>
</feature>
<dbReference type="STRING" id="1035.BN961_01398"/>
<evidence type="ECO:0000256" key="1">
    <source>
        <dbReference type="SAM" id="Phobius"/>
    </source>
</evidence>
<keyword evidence="1" id="KW-0472">Membrane</keyword>
<reference evidence="2 3" key="1">
    <citation type="journal article" date="2014" name="Genome Announc.">
        <title>Genome Sequence of Afipia felis Strain 76713, Isolated in Hospital Water Using an Amoeba Co-Culture Procedure.</title>
        <authorList>
            <person name="Benamar S."/>
            <person name="La Scola B."/>
            <person name="Croce O."/>
        </authorList>
    </citation>
    <scope>NUCLEOTIDE SEQUENCE [LARGE SCALE GENOMIC DNA]</scope>
    <source>
        <strain evidence="2 3">76713</strain>
    </source>
</reference>
<sequence>MFSFRESDSVERVFLLMAACGTMALLAAIIYWLQFL</sequence>
<dbReference type="AlphaFoldDB" id="A0A090MKP3"/>
<organism evidence="2 3">
    <name type="scientific">Afipia felis</name>
    <name type="common">Cat scratch disease bacillus</name>
    <dbReference type="NCBI Taxonomy" id="1035"/>
    <lineage>
        <taxon>Bacteria</taxon>
        <taxon>Pseudomonadati</taxon>
        <taxon>Pseudomonadota</taxon>
        <taxon>Alphaproteobacteria</taxon>
        <taxon>Hyphomicrobiales</taxon>
        <taxon>Nitrobacteraceae</taxon>
        <taxon>Afipia</taxon>
    </lineage>
</organism>
<name>A0A090MKP3_AFIFE</name>
<gene>
    <name evidence="2" type="ORF">BN961_01398</name>
</gene>
<dbReference type="Proteomes" id="UP000035762">
    <property type="component" value="Unassembled WGS sequence"/>
</dbReference>
<accession>A0A090MKP3</accession>
<keyword evidence="1" id="KW-1133">Transmembrane helix</keyword>
<dbReference type="EMBL" id="CCAZ020000001">
    <property type="protein sequence ID" value="CEG07991.1"/>
    <property type="molecule type" value="Genomic_DNA"/>
</dbReference>
<evidence type="ECO:0000313" key="2">
    <source>
        <dbReference type="EMBL" id="CEG07991.1"/>
    </source>
</evidence>
<proteinExistence type="predicted"/>
<protein>
    <submittedName>
        <fullName evidence="2">Uncharacterized protein</fullName>
    </submittedName>
</protein>
<evidence type="ECO:0000313" key="3">
    <source>
        <dbReference type="Proteomes" id="UP000035762"/>
    </source>
</evidence>